<gene>
    <name evidence="4" type="ORF">P0Y53_03860</name>
</gene>
<dbReference type="Proteomes" id="UP001220610">
    <property type="component" value="Chromosome"/>
</dbReference>
<evidence type="ECO:0000256" key="1">
    <source>
        <dbReference type="ARBA" id="ARBA00023015"/>
    </source>
</evidence>
<evidence type="ECO:0000259" key="3">
    <source>
        <dbReference type="PROSITE" id="PS51000"/>
    </source>
</evidence>
<protein>
    <submittedName>
        <fullName evidence="4">YafY family protein</fullName>
    </submittedName>
</protein>
<evidence type="ECO:0000256" key="2">
    <source>
        <dbReference type="ARBA" id="ARBA00023163"/>
    </source>
</evidence>
<feature type="domain" description="HTH deoR-type" evidence="3">
    <location>
        <begin position="3"/>
        <end position="58"/>
    </location>
</feature>
<name>A0AAJ5WU27_9BACT</name>
<dbReference type="Pfam" id="PF25583">
    <property type="entry name" value="WCX"/>
    <property type="match status" value="1"/>
</dbReference>
<sequence>MNRIDRLHAILTHLQSKKRVTAQEIANRFHISLRTVYRDVKALDESGVPVIGEAGSGYSIMEGYRLPPVMFSPEEANALLLGGKLAEKMSDASVQKHFEAALYKIKAVMRSSDKDNLDHLTDHIAVMRYRPVQAEQGPDPHLAVLQRCIVEKRAINICYQSGKNDEETHRIVEPIGLWYYSQYWHLIGWCRLRNNYRDFRVNRIQRLQTLDERFLEANHPTLKAYIESLVRDTSGLQEVVIRVDAEVARYIHESRYFYGFVREEKEADFVRMVFLTSSLHYFGRWLLMFTGGVQVESPVQLQEELRRIIALAQEQFSR</sequence>
<dbReference type="SUPFAM" id="SSF46785">
    <property type="entry name" value="Winged helix' DNA-binding domain"/>
    <property type="match status" value="1"/>
</dbReference>
<dbReference type="InterPro" id="IPR051534">
    <property type="entry name" value="CBASS_pafABC_assoc_protein"/>
</dbReference>
<dbReference type="PROSITE" id="PS51000">
    <property type="entry name" value="HTH_DEOR_2"/>
    <property type="match status" value="1"/>
</dbReference>
<keyword evidence="1" id="KW-0805">Transcription regulation</keyword>
<dbReference type="InterPro" id="IPR057727">
    <property type="entry name" value="WCX_dom"/>
</dbReference>
<dbReference type="InterPro" id="IPR026881">
    <property type="entry name" value="WYL_dom"/>
</dbReference>
<dbReference type="Pfam" id="PF13280">
    <property type="entry name" value="WYL"/>
    <property type="match status" value="1"/>
</dbReference>
<dbReference type="Gene3D" id="1.10.10.10">
    <property type="entry name" value="Winged helix-like DNA-binding domain superfamily/Winged helix DNA-binding domain"/>
    <property type="match status" value="1"/>
</dbReference>
<keyword evidence="2" id="KW-0804">Transcription</keyword>
<evidence type="ECO:0000313" key="4">
    <source>
        <dbReference type="EMBL" id="WEK36627.1"/>
    </source>
</evidence>
<dbReference type="InterPro" id="IPR013196">
    <property type="entry name" value="HTH_11"/>
</dbReference>
<dbReference type="PANTHER" id="PTHR34580">
    <property type="match status" value="1"/>
</dbReference>
<organism evidence="4 5">
    <name type="scientific">Candidatus Pseudobacter hemicellulosilyticus</name>
    <dbReference type="NCBI Taxonomy" id="3121375"/>
    <lineage>
        <taxon>Bacteria</taxon>
        <taxon>Pseudomonadati</taxon>
        <taxon>Bacteroidota</taxon>
        <taxon>Chitinophagia</taxon>
        <taxon>Chitinophagales</taxon>
        <taxon>Chitinophagaceae</taxon>
        <taxon>Pseudobacter</taxon>
    </lineage>
</organism>
<reference evidence="4" key="1">
    <citation type="submission" date="2023-03" db="EMBL/GenBank/DDBJ databases">
        <title>Andean soil-derived lignocellulolytic bacterial consortium as a source of novel taxa and putative plastic-active enzymes.</title>
        <authorList>
            <person name="Diaz-Garcia L."/>
            <person name="Chuvochina M."/>
            <person name="Feuerriegel G."/>
            <person name="Bunk B."/>
            <person name="Sproer C."/>
            <person name="Streit W.R."/>
            <person name="Rodriguez L.M."/>
            <person name="Overmann J."/>
            <person name="Jimenez D.J."/>
        </authorList>
    </citation>
    <scope>NUCLEOTIDE SEQUENCE</scope>
    <source>
        <strain evidence="4">MAG 7</strain>
    </source>
</reference>
<dbReference type="GO" id="GO:0003700">
    <property type="term" value="F:DNA-binding transcription factor activity"/>
    <property type="evidence" value="ECO:0007669"/>
    <property type="project" value="InterPro"/>
</dbReference>
<dbReference type="EMBL" id="CP119311">
    <property type="protein sequence ID" value="WEK36627.1"/>
    <property type="molecule type" value="Genomic_DNA"/>
</dbReference>
<dbReference type="PROSITE" id="PS52050">
    <property type="entry name" value="WYL"/>
    <property type="match status" value="1"/>
</dbReference>
<dbReference type="AlphaFoldDB" id="A0AAJ5WU27"/>
<dbReference type="InterPro" id="IPR028349">
    <property type="entry name" value="PafC-like"/>
</dbReference>
<dbReference type="PANTHER" id="PTHR34580:SF3">
    <property type="entry name" value="PROTEIN PAFB"/>
    <property type="match status" value="1"/>
</dbReference>
<proteinExistence type="predicted"/>
<dbReference type="PIRSF" id="PIRSF016838">
    <property type="entry name" value="PafC"/>
    <property type="match status" value="1"/>
</dbReference>
<dbReference type="Pfam" id="PF08279">
    <property type="entry name" value="HTH_11"/>
    <property type="match status" value="1"/>
</dbReference>
<accession>A0AAJ5WU27</accession>
<dbReference type="InterPro" id="IPR036388">
    <property type="entry name" value="WH-like_DNA-bd_sf"/>
</dbReference>
<dbReference type="InterPro" id="IPR001034">
    <property type="entry name" value="DeoR_HTH"/>
</dbReference>
<dbReference type="InterPro" id="IPR036390">
    <property type="entry name" value="WH_DNA-bd_sf"/>
</dbReference>
<evidence type="ECO:0000313" key="5">
    <source>
        <dbReference type="Proteomes" id="UP001220610"/>
    </source>
</evidence>